<dbReference type="InterPro" id="IPR051404">
    <property type="entry name" value="TA_system_antitoxin"/>
</dbReference>
<name>A0A1G2TG06_9BACT</name>
<evidence type="ECO:0000313" key="2">
    <source>
        <dbReference type="EMBL" id="OHA96245.1"/>
    </source>
</evidence>
<evidence type="ECO:0000259" key="1">
    <source>
        <dbReference type="Pfam" id="PF15919"/>
    </source>
</evidence>
<proteinExistence type="predicted"/>
<comment type="caution">
    <text evidence="2">The sequence shown here is derived from an EMBL/GenBank/DDBJ whole genome shotgun (WGS) entry which is preliminary data.</text>
</comment>
<dbReference type="Gene3D" id="3.30.160.250">
    <property type="match status" value="1"/>
</dbReference>
<reference evidence="2 3" key="1">
    <citation type="journal article" date="2016" name="Nat. Commun.">
        <title>Thousands of microbial genomes shed light on interconnected biogeochemical processes in an aquifer system.</title>
        <authorList>
            <person name="Anantharaman K."/>
            <person name="Brown C.T."/>
            <person name="Hug L.A."/>
            <person name="Sharon I."/>
            <person name="Castelle C.J."/>
            <person name="Probst A.J."/>
            <person name="Thomas B.C."/>
            <person name="Singh A."/>
            <person name="Wilkins M.J."/>
            <person name="Karaoz U."/>
            <person name="Brodie E.L."/>
            <person name="Williams K.H."/>
            <person name="Hubbard S.S."/>
            <person name="Banfield J.F."/>
        </authorList>
    </citation>
    <scope>NUCLEOTIDE SEQUENCE [LARGE SCALE GENOMIC DNA]</scope>
</reference>
<dbReference type="Proteomes" id="UP000178175">
    <property type="component" value="Unassembled WGS sequence"/>
</dbReference>
<gene>
    <name evidence="2" type="ORF">A3C70_02300</name>
</gene>
<dbReference type="InterPro" id="IPR031807">
    <property type="entry name" value="HicB-like"/>
</dbReference>
<dbReference type="EMBL" id="MHVR01000007">
    <property type="protein sequence ID" value="OHA96245.1"/>
    <property type="molecule type" value="Genomic_DNA"/>
</dbReference>
<feature type="domain" description="HicB-like antitoxin of toxin-antitoxin system" evidence="1">
    <location>
        <begin position="6"/>
        <end position="62"/>
    </location>
</feature>
<evidence type="ECO:0000313" key="3">
    <source>
        <dbReference type="Proteomes" id="UP000178175"/>
    </source>
</evidence>
<organism evidence="2 3">
    <name type="scientific">Candidatus Zambryskibacteria bacterium RIFCSPHIGHO2_02_FULL_43_14</name>
    <dbReference type="NCBI Taxonomy" id="1802748"/>
    <lineage>
        <taxon>Bacteria</taxon>
        <taxon>Candidatus Zambryskiibacteriota</taxon>
    </lineage>
</organism>
<dbReference type="InterPro" id="IPR035069">
    <property type="entry name" value="TTHA1013/TTHA0281-like"/>
</dbReference>
<dbReference type="PANTHER" id="PTHR34504:SF2">
    <property type="entry name" value="UPF0150 PROTEIN SSL0259"/>
    <property type="match status" value="1"/>
</dbReference>
<dbReference type="Pfam" id="PF15919">
    <property type="entry name" value="HicB_lk_antitox"/>
    <property type="match status" value="1"/>
</dbReference>
<dbReference type="SUPFAM" id="SSF143100">
    <property type="entry name" value="TTHA1013/TTHA0281-like"/>
    <property type="match status" value="1"/>
</dbReference>
<dbReference type="PANTHER" id="PTHR34504">
    <property type="entry name" value="ANTITOXIN HICB"/>
    <property type="match status" value="1"/>
</dbReference>
<accession>A0A1G2TG06</accession>
<protein>
    <recommendedName>
        <fullName evidence="1">HicB-like antitoxin of toxin-antitoxin system domain-containing protein</fullName>
    </recommendedName>
</protein>
<dbReference type="AlphaFoldDB" id="A0A1G2TG06"/>
<sequence>MRKLRFNIILHAELEGGFTVSVPALPGCITYGKTLAEAQLMATDAIGAYVASLRKHRELVPSDEKSFIGSVELGELKGRRVVAYA</sequence>